<dbReference type="PATRIC" id="fig|937777.3.peg.1545"/>
<protein>
    <submittedName>
        <fullName evidence="2">Uncharacterized protein</fullName>
    </submittedName>
</protein>
<accession>L0A0V0</accession>
<dbReference type="OrthoDB" id="67915at2"/>
<gene>
    <name evidence="2" type="ordered locus">Deipe_1543</name>
</gene>
<sequence length="174" mass="19999">MPTTDNNDLPKRRGRGPRPKYDWTEWRRKYYTGNQTLEELSVEKGAPGIDSLKRRSSEENWSKLREEFRHQVDTELRAIQKDVAVQVRDRVAKIGQAFQTVAVRGLSHLDPQKLEAVDIARFGKYGVEIELKARGLEESTVVLRASESLKKPSDLKNLSADELLVLLKKVREQT</sequence>
<dbReference type="RefSeq" id="WP_015235392.1">
    <property type="nucleotide sequence ID" value="NC_019793.1"/>
</dbReference>
<dbReference type="AlphaFoldDB" id="L0A0V0"/>
<reference evidence="3" key="1">
    <citation type="submission" date="2012-03" db="EMBL/GenBank/DDBJ databases">
        <title>Complete sequence of chromosome of Deinococcus peraridilitoris DSM 19664.</title>
        <authorList>
            <person name="Lucas S."/>
            <person name="Copeland A."/>
            <person name="Lapidus A."/>
            <person name="Glavina del Rio T."/>
            <person name="Dalin E."/>
            <person name="Tice H."/>
            <person name="Bruce D."/>
            <person name="Goodwin L."/>
            <person name="Pitluck S."/>
            <person name="Peters L."/>
            <person name="Mikhailova N."/>
            <person name="Lu M."/>
            <person name="Kyrpides N."/>
            <person name="Mavromatis K."/>
            <person name="Ivanova N."/>
            <person name="Brettin T."/>
            <person name="Detter J.C."/>
            <person name="Han C."/>
            <person name="Larimer F."/>
            <person name="Land M."/>
            <person name="Hauser L."/>
            <person name="Markowitz V."/>
            <person name="Cheng J.-F."/>
            <person name="Hugenholtz P."/>
            <person name="Woyke T."/>
            <person name="Wu D."/>
            <person name="Pukall R."/>
            <person name="Steenblock K."/>
            <person name="Brambilla E."/>
            <person name="Klenk H.-P."/>
            <person name="Eisen J.A."/>
        </authorList>
    </citation>
    <scope>NUCLEOTIDE SEQUENCE [LARGE SCALE GENOMIC DNA]</scope>
    <source>
        <strain evidence="3">DSM 19664 / LMG 22246 / CIP 109416 / KR-200</strain>
    </source>
</reference>
<evidence type="ECO:0000256" key="1">
    <source>
        <dbReference type="SAM" id="MobiDB-lite"/>
    </source>
</evidence>
<dbReference type="HOGENOM" id="CLU_1537572_0_0_0"/>
<keyword evidence="3" id="KW-1185">Reference proteome</keyword>
<dbReference type="Proteomes" id="UP000010467">
    <property type="component" value="Chromosome"/>
</dbReference>
<evidence type="ECO:0000313" key="3">
    <source>
        <dbReference type="Proteomes" id="UP000010467"/>
    </source>
</evidence>
<name>L0A0V0_DEIPD</name>
<evidence type="ECO:0000313" key="2">
    <source>
        <dbReference type="EMBL" id="AFZ67084.1"/>
    </source>
</evidence>
<dbReference type="STRING" id="937777.Deipe_1543"/>
<feature type="region of interest" description="Disordered" evidence="1">
    <location>
        <begin position="1"/>
        <end position="21"/>
    </location>
</feature>
<dbReference type="KEGG" id="dpd:Deipe_1543"/>
<proteinExistence type="predicted"/>
<organism evidence="2 3">
    <name type="scientific">Deinococcus peraridilitoris (strain DSM 19664 / LMG 22246 / CIP 109416 / KR-200)</name>
    <dbReference type="NCBI Taxonomy" id="937777"/>
    <lineage>
        <taxon>Bacteria</taxon>
        <taxon>Thermotogati</taxon>
        <taxon>Deinococcota</taxon>
        <taxon>Deinococci</taxon>
        <taxon>Deinococcales</taxon>
        <taxon>Deinococcaceae</taxon>
        <taxon>Deinococcus</taxon>
    </lineage>
</organism>
<dbReference type="EMBL" id="CP003382">
    <property type="protein sequence ID" value="AFZ67084.1"/>
    <property type="molecule type" value="Genomic_DNA"/>
</dbReference>